<evidence type="ECO:0000313" key="2">
    <source>
        <dbReference type="Proteomes" id="UP000267128"/>
    </source>
</evidence>
<accession>A0A3N0CHH0</accession>
<dbReference type="RefSeq" id="WP_123228194.1">
    <property type="nucleotide sequence ID" value="NZ_RJSE01000007.1"/>
</dbReference>
<name>A0A3N0CHH0_9ACTN</name>
<dbReference type="InterPro" id="IPR029032">
    <property type="entry name" value="AhpD-like"/>
</dbReference>
<dbReference type="EMBL" id="RJSE01000007">
    <property type="protein sequence ID" value="RNL62902.1"/>
    <property type="molecule type" value="Genomic_DNA"/>
</dbReference>
<dbReference type="OrthoDB" id="9801997at2"/>
<keyword evidence="2" id="KW-1185">Reference proteome</keyword>
<dbReference type="SUPFAM" id="SSF69118">
    <property type="entry name" value="AhpD-like"/>
    <property type="match status" value="1"/>
</dbReference>
<proteinExistence type="predicted"/>
<dbReference type="Proteomes" id="UP000267128">
    <property type="component" value="Unassembled WGS sequence"/>
</dbReference>
<reference evidence="1 2" key="1">
    <citation type="submission" date="2018-11" db="EMBL/GenBank/DDBJ databases">
        <authorList>
            <person name="Li F."/>
        </authorList>
    </citation>
    <scope>NUCLEOTIDE SEQUENCE [LARGE SCALE GENOMIC DNA]</scope>
    <source>
        <strain evidence="1 2">Gsoil 097</strain>
    </source>
</reference>
<comment type="caution">
    <text evidence="1">The sequence shown here is derived from an EMBL/GenBank/DDBJ whole genome shotgun (WGS) entry which is preliminary data.</text>
</comment>
<sequence>MEWNDGLTGAAALQRHAPTVAEQLDHLVGAIVAPSARVAIVRRACAEAQDLTPLPDPASGVPQPEGLSSASEAEDLVLLRFAEQFSVDVSSVDDELRSDLWSALEQEPAQARGGVVAMTYVGDFVPRVRAVLDRLFAPSGDGWLSVEEVETEDATTLAYEFVRRVYNLKSLDPILSEMIRLRGARAHNCRLCKSLRSLDALTAGATESDFDSVDDLADDRLDPAQKAALALVDAIIWTPARVPDEVLDAVRAKFEPAQAVEIVLDVMRNAWNKTTVAVELDEPHVVGGVEVYQAQDDGSFEFGLSEPGR</sequence>
<dbReference type="Gene3D" id="1.20.1290.10">
    <property type="entry name" value="AhpD-like"/>
    <property type="match status" value="1"/>
</dbReference>
<dbReference type="AlphaFoldDB" id="A0A3N0CHH0"/>
<gene>
    <name evidence="1" type="ORF">EFK50_14320</name>
</gene>
<evidence type="ECO:0000313" key="1">
    <source>
        <dbReference type="EMBL" id="RNL62902.1"/>
    </source>
</evidence>
<protein>
    <submittedName>
        <fullName evidence="1">Carboxymuconolactone decarboxylase family protein</fullName>
    </submittedName>
</protein>
<organism evidence="1 2">
    <name type="scientific">Nocardioides marmoriginsengisoli</name>
    <dbReference type="NCBI Taxonomy" id="661483"/>
    <lineage>
        <taxon>Bacteria</taxon>
        <taxon>Bacillati</taxon>
        <taxon>Actinomycetota</taxon>
        <taxon>Actinomycetes</taxon>
        <taxon>Propionibacteriales</taxon>
        <taxon>Nocardioidaceae</taxon>
        <taxon>Nocardioides</taxon>
    </lineage>
</organism>